<dbReference type="EMBL" id="DVNO01000006">
    <property type="protein sequence ID" value="HIU65232.1"/>
    <property type="molecule type" value="Genomic_DNA"/>
</dbReference>
<gene>
    <name evidence="1" type="ORF">IAC63_01155</name>
</gene>
<accession>A0A9D1MS47</accession>
<sequence length="218" mass="25210">MEKIPEKFLNSDGTLNTNALLKSYSELEKKIGTMVSIPDDNADMETRTKFYRAIGVPSTTSEYPKNEFFDDEKLKEKFLEIGLTSSQVEKIYQVAEEFLTPVLSDLFNIQNETNAITELKNFFGDEDKMRDALQAINAFGEKYLPQEAFNSLCATPQGIRSVYAMMQSMDPHIQTDDGQTKNLSETELRRMMKDPKYWRDQDPEYVRKIENGFKKLYS</sequence>
<dbReference type="Pfam" id="PF05396">
    <property type="entry name" value="Phage_T7_Capsid"/>
    <property type="match status" value="1"/>
</dbReference>
<reference evidence="1" key="2">
    <citation type="journal article" date="2021" name="PeerJ">
        <title>Extensive microbial diversity within the chicken gut microbiome revealed by metagenomics and culture.</title>
        <authorList>
            <person name="Gilroy R."/>
            <person name="Ravi A."/>
            <person name="Getino M."/>
            <person name="Pursley I."/>
            <person name="Horton D.L."/>
            <person name="Alikhan N.F."/>
            <person name="Baker D."/>
            <person name="Gharbi K."/>
            <person name="Hall N."/>
            <person name="Watson M."/>
            <person name="Adriaenssens E.M."/>
            <person name="Foster-Nyarko E."/>
            <person name="Jarju S."/>
            <person name="Secka A."/>
            <person name="Antonio M."/>
            <person name="Oren A."/>
            <person name="Chaudhuri R.R."/>
            <person name="La Ragione R."/>
            <person name="Hildebrand F."/>
            <person name="Pallen M.J."/>
        </authorList>
    </citation>
    <scope>NUCLEOTIDE SEQUENCE</scope>
    <source>
        <strain evidence="1">CHK136-897</strain>
    </source>
</reference>
<dbReference type="Proteomes" id="UP000824142">
    <property type="component" value="Unassembled WGS sequence"/>
</dbReference>
<organism evidence="1 2">
    <name type="scientific">Candidatus Enterousia avicola</name>
    <dbReference type="NCBI Taxonomy" id="2840787"/>
    <lineage>
        <taxon>Bacteria</taxon>
        <taxon>Pseudomonadati</taxon>
        <taxon>Pseudomonadota</taxon>
        <taxon>Alphaproteobacteria</taxon>
        <taxon>Candidatus Enterousia</taxon>
    </lineage>
</organism>
<dbReference type="InterPro" id="IPR008768">
    <property type="entry name" value="Gp9-like"/>
</dbReference>
<protein>
    <submittedName>
        <fullName evidence="1">Uncharacterized protein</fullName>
    </submittedName>
</protein>
<dbReference type="AlphaFoldDB" id="A0A9D1MS47"/>
<comment type="caution">
    <text evidence="1">The sequence shown here is derived from an EMBL/GenBank/DDBJ whole genome shotgun (WGS) entry which is preliminary data.</text>
</comment>
<evidence type="ECO:0000313" key="1">
    <source>
        <dbReference type="EMBL" id="HIU65232.1"/>
    </source>
</evidence>
<name>A0A9D1MS47_9PROT</name>
<proteinExistence type="predicted"/>
<reference evidence="1" key="1">
    <citation type="submission" date="2020-10" db="EMBL/GenBank/DDBJ databases">
        <authorList>
            <person name="Gilroy R."/>
        </authorList>
    </citation>
    <scope>NUCLEOTIDE SEQUENCE</scope>
    <source>
        <strain evidence="1">CHK136-897</strain>
    </source>
</reference>
<evidence type="ECO:0000313" key="2">
    <source>
        <dbReference type="Proteomes" id="UP000824142"/>
    </source>
</evidence>